<evidence type="ECO:0008006" key="5">
    <source>
        <dbReference type="Google" id="ProtNLM"/>
    </source>
</evidence>
<accession>A0A074MEJ5</accession>
<protein>
    <recommendedName>
        <fullName evidence="5">Fungal lipase-like domain-containing protein</fullName>
    </recommendedName>
</protein>
<dbReference type="AlphaFoldDB" id="A0A074MEJ5"/>
<dbReference type="Gene3D" id="3.40.50.1820">
    <property type="entry name" value="alpha/beta hydrolase"/>
    <property type="match status" value="1"/>
</dbReference>
<dbReference type="STRING" id="1044.EH31_04265"/>
<dbReference type="RefSeq" id="WP_034958253.1">
    <property type="nucleotide sequence ID" value="NZ_JMIW01000001.1"/>
</dbReference>
<name>A0A074MEJ5_ERYLO</name>
<evidence type="ECO:0000313" key="4">
    <source>
        <dbReference type="Proteomes" id="UP000027647"/>
    </source>
</evidence>
<feature type="signal peptide" evidence="2">
    <location>
        <begin position="1"/>
        <end position="19"/>
    </location>
</feature>
<dbReference type="EMBL" id="JMIW01000001">
    <property type="protein sequence ID" value="KEO91894.1"/>
    <property type="molecule type" value="Genomic_DNA"/>
</dbReference>
<dbReference type="InterPro" id="IPR029058">
    <property type="entry name" value="AB_hydrolase_fold"/>
</dbReference>
<dbReference type="OrthoDB" id="7420899at2"/>
<feature type="region of interest" description="Disordered" evidence="1">
    <location>
        <begin position="281"/>
        <end position="313"/>
    </location>
</feature>
<comment type="caution">
    <text evidence="3">The sequence shown here is derived from an EMBL/GenBank/DDBJ whole genome shotgun (WGS) entry which is preliminary data.</text>
</comment>
<feature type="chain" id="PRO_5001699243" description="Fungal lipase-like domain-containing protein" evidence="2">
    <location>
        <begin position="20"/>
        <end position="313"/>
    </location>
</feature>
<keyword evidence="2" id="KW-0732">Signal</keyword>
<evidence type="ECO:0000313" key="3">
    <source>
        <dbReference type="EMBL" id="KEO91894.1"/>
    </source>
</evidence>
<reference evidence="3 4" key="1">
    <citation type="submission" date="2014-04" db="EMBL/GenBank/DDBJ databases">
        <title>A comprehensive comparison of genomes of Erythrobacter spp. strains.</title>
        <authorList>
            <person name="Zheng Q."/>
        </authorList>
    </citation>
    <scope>NUCLEOTIDE SEQUENCE [LARGE SCALE GENOMIC DNA]</scope>
    <source>
        <strain evidence="3 4">DSM 6997</strain>
    </source>
</reference>
<dbReference type="PROSITE" id="PS51257">
    <property type="entry name" value="PROKAR_LIPOPROTEIN"/>
    <property type="match status" value="1"/>
</dbReference>
<keyword evidence="4" id="KW-1185">Reference proteome</keyword>
<evidence type="ECO:0000256" key="1">
    <source>
        <dbReference type="SAM" id="MobiDB-lite"/>
    </source>
</evidence>
<evidence type="ECO:0000256" key="2">
    <source>
        <dbReference type="SAM" id="SignalP"/>
    </source>
</evidence>
<dbReference type="eggNOG" id="COG0596">
    <property type="taxonomic scope" value="Bacteria"/>
</dbReference>
<proteinExistence type="predicted"/>
<dbReference type="Proteomes" id="UP000027647">
    <property type="component" value="Unassembled WGS sequence"/>
</dbReference>
<dbReference type="SUPFAM" id="SSF53474">
    <property type="entry name" value="alpha/beta-Hydrolases"/>
    <property type="match status" value="1"/>
</dbReference>
<organism evidence="3 4">
    <name type="scientific">Erythrobacter longus</name>
    <dbReference type="NCBI Taxonomy" id="1044"/>
    <lineage>
        <taxon>Bacteria</taxon>
        <taxon>Pseudomonadati</taxon>
        <taxon>Pseudomonadota</taxon>
        <taxon>Alphaproteobacteria</taxon>
        <taxon>Sphingomonadales</taxon>
        <taxon>Erythrobacteraceae</taxon>
        <taxon>Erythrobacter/Porphyrobacter group</taxon>
        <taxon>Erythrobacter</taxon>
    </lineage>
</organism>
<feature type="compositionally biased region" description="Basic and acidic residues" evidence="1">
    <location>
        <begin position="281"/>
        <end position="293"/>
    </location>
</feature>
<sequence>MMPFRTAIALLFLTLSACATIPDISQSRSPCRMEPGGWCSFVREGAVEAYPYAIASLQAYEGDRDLYTGPIPMLEALEALPIDPDAKDKGFGYVLFKQFAPGTYGDAGRQPIARIFAFRGTDFDGFTDIFYGSLRNDQINLAVEAFAAEAARFDDSVPWVVTGHSLGGALATEVSVANPQVRAFMFNTSPFYGGDAMSNDVRRTVFNERGELLRRFAKFKSAPAAEVYTINCQPGTDPIKKHSMRRLVDCLTWIAAYSDRHAFQMVETQRIERPMVECRREQPGHPGVAHREITPCVHQSRPDKDSEPDEADD</sequence>
<gene>
    <name evidence="3" type="ORF">EH31_04265</name>
</gene>